<gene>
    <name evidence="9" type="ORF">J3D65DRAFT_228603</name>
</gene>
<dbReference type="PRINTS" id="PR01036">
    <property type="entry name" value="TCRTETB"/>
</dbReference>
<dbReference type="Proteomes" id="UP001360953">
    <property type="component" value="Unassembled WGS sequence"/>
</dbReference>
<accession>A0ABR1M8E0</accession>
<dbReference type="GeneID" id="92027564"/>
<feature type="region of interest" description="Disordered" evidence="6">
    <location>
        <begin position="546"/>
        <end position="625"/>
    </location>
</feature>
<feature type="transmembrane region" description="Helical" evidence="7">
    <location>
        <begin position="348"/>
        <end position="372"/>
    </location>
</feature>
<dbReference type="RefSeq" id="XP_066659084.1">
    <property type="nucleotide sequence ID" value="XM_066794658.1"/>
</dbReference>
<feature type="transmembrane region" description="Helical" evidence="7">
    <location>
        <begin position="120"/>
        <end position="139"/>
    </location>
</feature>
<feature type="transmembrane region" description="Helical" evidence="7">
    <location>
        <begin position="52"/>
        <end position="77"/>
    </location>
</feature>
<dbReference type="InterPro" id="IPR020846">
    <property type="entry name" value="MFS_dom"/>
</dbReference>
<feature type="domain" description="Major facilitator superfamily (MFS) profile" evidence="8">
    <location>
        <begin position="55"/>
        <end position="545"/>
    </location>
</feature>
<dbReference type="PROSITE" id="PS50850">
    <property type="entry name" value="MFS"/>
    <property type="match status" value="1"/>
</dbReference>
<evidence type="ECO:0000256" key="7">
    <source>
        <dbReference type="SAM" id="Phobius"/>
    </source>
</evidence>
<dbReference type="InterPro" id="IPR036259">
    <property type="entry name" value="MFS_trans_sf"/>
</dbReference>
<feature type="transmembrane region" description="Helical" evidence="7">
    <location>
        <begin position="405"/>
        <end position="430"/>
    </location>
</feature>
<dbReference type="PANTHER" id="PTHR23501">
    <property type="entry name" value="MAJOR FACILITATOR SUPERFAMILY"/>
    <property type="match status" value="1"/>
</dbReference>
<feature type="compositionally biased region" description="Basic and acidic residues" evidence="6">
    <location>
        <begin position="38"/>
        <end position="47"/>
    </location>
</feature>
<keyword evidence="4 7" id="KW-1133">Transmembrane helix</keyword>
<dbReference type="CDD" id="cd17502">
    <property type="entry name" value="MFS_Azr1_MDR_like"/>
    <property type="match status" value="1"/>
</dbReference>
<evidence type="ECO:0000256" key="2">
    <source>
        <dbReference type="ARBA" id="ARBA00007520"/>
    </source>
</evidence>
<comment type="caution">
    <text evidence="9">The sequence shown here is derived from an EMBL/GenBank/DDBJ whole genome shotgun (WGS) entry which is preliminary data.</text>
</comment>
<sequence>MPSNAGTDHAPAAPQEKHASTPEAAQVDPEADTPTQRPNEEPEEKGRSPAKIAIIMFALGMGVFLAALDITIITTALPTVTAYFDSAAGYTWIGSAFNLAAAAATPIWGKLSDIFGRKPALLAANIFFLIGSLIAGLSINIGMLIVARAIQGVGGGGLIILVNIVISDLFSMRSRGQYFGIIGMVWALASALGPIIGGAFTTNVSWRWCFYINLPLDGLAFGIILFFLDIETPKTPLIEGLKAIDWLGALTVIGGTLMLLLGLEFGGASFPWDSATTICLLVFGGLTIVLFLVIEAKIPAYPIMPVRIFKQLTNLAALAVCFFHGFVFISATYYLPLYFQAVRGASPIMSGVYILAFAVSLSIVSAGTGIFIKKTGLYQPCIWFGLTVMTLGYGLFIMIDANTSWAKIIIFQIVAGIGIGPLFQAPLIALQAHVNPRDIATATATFGFTRNLATAASVVIGTVVFQNQMKAHKPELRAALGDSLANVLGGASAGANAEILAELPGEQRAVAARIFAGSMSKMWIMYTAFAGAGLLVSLLVRKSQLSKQHQETKTGLDHEERKRREVLEEQQEEREQQQAQRPAAAANRESDPEAQMPSSARDSSVLTSPADGEIEIKEAEANSHH</sequence>
<dbReference type="Pfam" id="PF07690">
    <property type="entry name" value="MFS_1"/>
    <property type="match status" value="1"/>
</dbReference>
<comment type="subcellular location">
    <subcellularLocation>
        <location evidence="1">Membrane</location>
        <topology evidence="1">Multi-pass membrane protein</topology>
    </subcellularLocation>
</comment>
<dbReference type="Gene3D" id="1.20.1720.10">
    <property type="entry name" value="Multidrug resistance protein D"/>
    <property type="match status" value="1"/>
</dbReference>
<evidence type="ECO:0000256" key="3">
    <source>
        <dbReference type="ARBA" id="ARBA00022692"/>
    </source>
</evidence>
<proteinExistence type="inferred from homology"/>
<feature type="compositionally biased region" description="Polar residues" evidence="6">
    <location>
        <begin position="596"/>
        <end position="607"/>
    </location>
</feature>
<reference evidence="9 10" key="1">
    <citation type="submission" date="2024-04" db="EMBL/GenBank/DDBJ databases">
        <title>Phyllosticta paracitricarpa is synonymous to the EU quarantine fungus P. citricarpa based on phylogenomic analyses.</title>
        <authorList>
            <consortium name="Lawrence Berkeley National Laboratory"/>
            <person name="Van ingen-buijs V.A."/>
            <person name="Van westerhoven A.C."/>
            <person name="Haridas S."/>
            <person name="Skiadas P."/>
            <person name="Martin F."/>
            <person name="Groenewald J.Z."/>
            <person name="Crous P.W."/>
            <person name="Seidl M.F."/>
        </authorList>
    </citation>
    <scope>NUCLEOTIDE SEQUENCE [LARGE SCALE GENOMIC DNA]</scope>
    <source>
        <strain evidence="9 10">CPC 17464</strain>
    </source>
</reference>
<feature type="transmembrane region" description="Helical" evidence="7">
    <location>
        <begin position="145"/>
        <end position="166"/>
    </location>
</feature>
<protein>
    <submittedName>
        <fullName evidence="9">Major facilitator superfamily transporter</fullName>
    </submittedName>
</protein>
<keyword evidence="3 7" id="KW-0812">Transmembrane</keyword>
<evidence type="ECO:0000256" key="6">
    <source>
        <dbReference type="SAM" id="MobiDB-lite"/>
    </source>
</evidence>
<keyword evidence="5 7" id="KW-0472">Membrane</keyword>
<feature type="region of interest" description="Disordered" evidence="6">
    <location>
        <begin position="1"/>
        <end position="47"/>
    </location>
</feature>
<feature type="compositionally biased region" description="Basic and acidic residues" evidence="6">
    <location>
        <begin position="548"/>
        <end position="567"/>
    </location>
</feature>
<feature type="transmembrane region" description="Helical" evidence="7">
    <location>
        <begin position="275"/>
        <end position="294"/>
    </location>
</feature>
<keyword evidence="10" id="KW-1185">Reference proteome</keyword>
<evidence type="ECO:0000313" key="10">
    <source>
        <dbReference type="Proteomes" id="UP001360953"/>
    </source>
</evidence>
<organism evidence="9 10">
    <name type="scientific">Phyllosticta citribraziliensis</name>
    <dbReference type="NCBI Taxonomy" id="989973"/>
    <lineage>
        <taxon>Eukaryota</taxon>
        <taxon>Fungi</taxon>
        <taxon>Dikarya</taxon>
        <taxon>Ascomycota</taxon>
        <taxon>Pezizomycotina</taxon>
        <taxon>Dothideomycetes</taxon>
        <taxon>Dothideomycetes incertae sedis</taxon>
        <taxon>Botryosphaeriales</taxon>
        <taxon>Phyllostictaceae</taxon>
        <taxon>Phyllosticta</taxon>
    </lineage>
</organism>
<feature type="transmembrane region" description="Helical" evidence="7">
    <location>
        <begin position="89"/>
        <end position="108"/>
    </location>
</feature>
<feature type="transmembrane region" description="Helical" evidence="7">
    <location>
        <begin position="381"/>
        <end position="399"/>
    </location>
</feature>
<feature type="compositionally biased region" description="Low complexity" evidence="6">
    <location>
        <begin position="577"/>
        <end position="587"/>
    </location>
</feature>
<dbReference type="SUPFAM" id="SSF103473">
    <property type="entry name" value="MFS general substrate transporter"/>
    <property type="match status" value="1"/>
</dbReference>
<feature type="transmembrane region" description="Helical" evidence="7">
    <location>
        <begin position="315"/>
        <end position="336"/>
    </location>
</feature>
<dbReference type="EMBL" id="JBBPEH010000002">
    <property type="protein sequence ID" value="KAK7542791.1"/>
    <property type="molecule type" value="Genomic_DNA"/>
</dbReference>
<feature type="transmembrane region" description="Helical" evidence="7">
    <location>
        <begin position="243"/>
        <end position="263"/>
    </location>
</feature>
<dbReference type="PANTHER" id="PTHR23501:SF102">
    <property type="entry name" value="DRUG TRANSPORTER, PUTATIVE (AFU_ORTHOLOGUE AFUA_3G08530)-RELATED"/>
    <property type="match status" value="1"/>
</dbReference>
<feature type="compositionally biased region" description="Basic and acidic residues" evidence="6">
    <location>
        <begin position="614"/>
        <end position="625"/>
    </location>
</feature>
<evidence type="ECO:0000256" key="5">
    <source>
        <dbReference type="ARBA" id="ARBA00023136"/>
    </source>
</evidence>
<feature type="transmembrane region" description="Helical" evidence="7">
    <location>
        <begin position="212"/>
        <end position="231"/>
    </location>
</feature>
<evidence type="ECO:0000259" key="8">
    <source>
        <dbReference type="PROSITE" id="PS50850"/>
    </source>
</evidence>
<feature type="transmembrane region" description="Helical" evidence="7">
    <location>
        <begin position="523"/>
        <end position="540"/>
    </location>
</feature>
<dbReference type="InterPro" id="IPR011701">
    <property type="entry name" value="MFS"/>
</dbReference>
<feature type="transmembrane region" description="Helical" evidence="7">
    <location>
        <begin position="178"/>
        <end position="200"/>
    </location>
</feature>
<feature type="transmembrane region" description="Helical" evidence="7">
    <location>
        <begin position="442"/>
        <end position="465"/>
    </location>
</feature>
<evidence type="ECO:0000256" key="1">
    <source>
        <dbReference type="ARBA" id="ARBA00004141"/>
    </source>
</evidence>
<comment type="similarity">
    <text evidence="2">Belongs to the major facilitator superfamily. TCR/Tet family.</text>
</comment>
<dbReference type="Gene3D" id="1.20.1250.20">
    <property type="entry name" value="MFS general substrate transporter like domains"/>
    <property type="match status" value="1"/>
</dbReference>
<name>A0ABR1M8E0_9PEZI</name>
<evidence type="ECO:0000313" key="9">
    <source>
        <dbReference type="EMBL" id="KAK7542791.1"/>
    </source>
</evidence>
<evidence type="ECO:0000256" key="4">
    <source>
        <dbReference type="ARBA" id="ARBA00022989"/>
    </source>
</evidence>